<dbReference type="Pfam" id="PF10574">
    <property type="entry name" value="UPF0552"/>
    <property type="match status" value="1"/>
</dbReference>
<evidence type="ECO:0000313" key="5">
    <source>
        <dbReference type="Proteomes" id="UP000472271"/>
    </source>
</evidence>
<evidence type="ECO:0000256" key="1">
    <source>
        <dbReference type="ARBA" id="ARBA00008453"/>
    </source>
</evidence>
<dbReference type="InterPro" id="IPR018889">
    <property type="entry name" value="Arpin"/>
</dbReference>
<comment type="similarity">
    <text evidence="1">Belongs to the Arpin family.</text>
</comment>
<organism evidence="4 5">
    <name type="scientific">Sphaeramia orbicularis</name>
    <name type="common">orbiculate cardinalfish</name>
    <dbReference type="NCBI Taxonomy" id="375764"/>
    <lineage>
        <taxon>Eukaryota</taxon>
        <taxon>Metazoa</taxon>
        <taxon>Chordata</taxon>
        <taxon>Craniata</taxon>
        <taxon>Vertebrata</taxon>
        <taxon>Euteleostomi</taxon>
        <taxon>Actinopterygii</taxon>
        <taxon>Neopterygii</taxon>
        <taxon>Teleostei</taxon>
        <taxon>Neoteleostei</taxon>
        <taxon>Acanthomorphata</taxon>
        <taxon>Gobiaria</taxon>
        <taxon>Kurtiformes</taxon>
        <taxon>Apogonoidei</taxon>
        <taxon>Apogonidae</taxon>
        <taxon>Apogoninae</taxon>
        <taxon>Sphaeramia</taxon>
    </lineage>
</organism>
<sequence length="150" mass="16754">MSWSDSSKGESDRLSEEQLSALVNQPELVRVTDRYRPAGTWAFWYPESEMDRTELEAGQEVRLKTRGDSPFIFSLAKVDGGTVTKCNFAGDEKAGASWTDKIMANKAEGDAVQKTEDGDGAGEPPPSPVRSWDRLHPHELSEDKMFQFIQ</sequence>
<evidence type="ECO:0000313" key="4">
    <source>
        <dbReference type="Ensembl" id="ENSSORP00005014354.1"/>
    </source>
</evidence>
<evidence type="ECO:0000256" key="2">
    <source>
        <dbReference type="ARBA" id="ARBA00019314"/>
    </source>
</evidence>
<dbReference type="Proteomes" id="UP000472271">
    <property type="component" value="Unassembled WGS sequence"/>
</dbReference>
<feature type="compositionally biased region" description="Basic and acidic residues" evidence="3">
    <location>
        <begin position="107"/>
        <end position="117"/>
    </location>
</feature>
<feature type="region of interest" description="Disordered" evidence="3">
    <location>
        <begin position="105"/>
        <end position="136"/>
    </location>
</feature>
<name>A0A672ZBZ0_9TELE</name>
<reference evidence="4" key="1">
    <citation type="submission" date="2025-08" db="UniProtKB">
        <authorList>
            <consortium name="Ensembl"/>
        </authorList>
    </citation>
    <scope>IDENTIFICATION</scope>
</reference>
<protein>
    <recommendedName>
        <fullName evidence="2">Arpin</fullName>
    </recommendedName>
</protein>
<dbReference type="Ensembl" id="ENSSORT00005014777.1">
    <property type="protein sequence ID" value="ENSSORP00005014354.1"/>
    <property type="gene ID" value="ENSSORG00005007350.1"/>
</dbReference>
<reference evidence="4" key="2">
    <citation type="submission" date="2025-09" db="UniProtKB">
        <authorList>
            <consortium name="Ensembl"/>
        </authorList>
    </citation>
    <scope>IDENTIFICATION</scope>
</reference>
<dbReference type="GO" id="GO:0051126">
    <property type="term" value="P:negative regulation of actin nucleation"/>
    <property type="evidence" value="ECO:0007669"/>
    <property type="project" value="InterPro"/>
</dbReference>
<proteinExistence type="inferred from homology"/>
<dbReference type="PANTHER" id="PTHR31199">
    <property type="entry name" value="ARPIN"/>
    <property type="match status" value="1"/>
</dbReference>
<accession>A0A672ZBZ0</accession>
<keyword evidence="5" id="KW-1185">Reference proteome</keyword>
<dbReference type="PANTHER" id="PTHR31199:SF1">
    <property type="entry name" value="ARPIN"/>
    <property type="match status" value="1"/>
</dbReference>
<dbReference type="AlphaFoldDB" id="A0A672ZBZ0"/>
<evidence type="ECO:0000256" key="3">
    <source>
        <dbReference type="SAM" id="MobiDB-lite"/>
    </source>
</evidence>